<feature type="compositionally biased region" description="Low complexity" evidence="3">
    <location>
        <begin position="246"/>
        <end position="257"/>
    </location>
</feature>
<reference evidence="6 7" key="1">
    <citation type="submission" date="2016-08" db="EMBL/GenBank/DDBJ databases">
        <title>A Parts List for Fungal Cellulosomes Revealed by Comparative Genomics.</title>
        <authorList>
            <consortium name="DOE Joint Genome Institute"/>
            <person name="Haitjema C.H."/>
            <person name="Gilmore S.P."/>
            <person name="Henske J.K."/>
            <person name="Solomon K.V."/>
            <person name="De Groot R."/>
            <person name="Kuo A."/>
            <person name="Mondo S.J."/>
            <person name="Salamov A.A."/>
            <person name="Labutti K."/>
            <person name="Zhao Z."/>
            <person name="Chiniquy J."/>
            <person name="Barry K."/>
            <person name="Brewer H.M."/>
            <person name="Purvine S.O."/>
            <person name="Wright A.T."/>
            <person name="Boxma B."/>
            <person name="Van Alen T."/>
            <person name="Hackstein J.H."/>
            <person name="Baker S.E."/>
            <person name="Grigoriev I.V."/>
            <person name="O'Malley M.A."/>
        </authorList>
    </citation>
    <scope>NUCLEOTIDE SEQUENCE [LARGE SCALE GENOMIC DNA]</scope>
    <source>
        <strain evidence="6 7">G1</strain>
    </source>
</reference>
<evidence type="ECO:0000256" key="3">
    <source>
        <dbReference type="SAM" id="MobiDB-lite"/>
    </source>
</evidence>
<keyword evidence="1" id="KW-0547">Nucleotide-binding</keyword>
<keyword evidence="2" id="KW-0067">ATP-binding</keyword>
<organism evidence="6 7">
    <name type="scientific">Neocallimastix californiae</name>
    <dbReference type="NCBI Taxonomy" id="1754190"/>
    <lineage>
        <taxon>Eukaryota</taxon>
        <taxon>Fungi</taxon>
        <taxon>Fungi incertae sedis</taxon>
        <taxon>Chytridiomycota</taxon>
        <taxon>Chytridiomycota incertae sedis</taxon>
        <taxon>Neocallimastigomycetes</taxon>
        <taxon>Neocallimastigales</taxon>
        <taxon>Neocallimastigaceae</taxon>
        <taxon>Neocallimastix</taxon>
    </lineage>
</organism>
<dbReference type="PROSITE" id="PS00108">
    <property type="entry name" value="PROTEIN_KINASE_ST"/>
    <property type="match status" value="1"/>
</dbReference>
<dbReference type="STRING" id="1754190.A0A1Y2AMJ4"/>
<feature type="region of interest" description="Disordered" evidence="3">
    <location>
        <begin position="499"/>
        <end position="549"/>
    </location>
</feature>
<feature type="region of interest" description="Disordered" evidence="3">
    <location>
        <begin position="390"/>
        <end position="446"/>
    </location>
</feature>
<dbReference type="InterPro" id="IPR008271">
    <property type="entry name" value="Ser/Thr_kinase_AS"/>
</dbReference>
<keyword evidence="7" id="KW-1185">Reference proteome</keyword>
<proteinExistence type="predicted"/>
<keyword evidence="4" id="KW-0812">Transmembrane</keyword>
<feature type="domain" description="Protein kinase" evidence="5">
    <location>
        <begin position="1"/>
        <end position="222"/>
    </location>
</feature>
<feature type="region of interest" description="Disordered" evidence="3">
    <location>
        <begin position="241"/>
        <end position="316"/>
    </location>
</feature>
<keyword evidence="4" id="KW-0472">Membrane</keyword>
<dbReference type="SUPFAM" id="SSF56112">
    <property type="entry name" value="Protein kinase-like (PK-like)"/>
    <property type="match status" value="1"/>
</dbReference>
<sequence>MKKNENLIKRELTILNKINHPHIIKLYDWFETHSKYYLVFELASGGELFNRICDQGKFTERDAAIIISTTISSVAFLHSKGIVHRDIKPENLLFIDEGMDKLVLVDFGISKIIEGPSELLTTVCGSPGYTAPEILKGKSYSKPVDLWSIGIITYILLCGYSPFYYVQDTNQLYDAICHGRYSFEDKYWHNISSYAKDFVRSLLQVDPAKRITAEEALDHQWLTNLCPKHVKYLKKQNETKYDKKSMSSSKRNTLSSSTEKINSGSEKGSKKFSESVNNNNGSKTSSHFKQSSNVSFADEKPPKVPITSSNETDNAKLSHILKDSSLVNEPKVMTTYTKANDNNKQQLGIPNIEDAASGSSLSMSVYSDQDNIDSSVSSLSEVEDFIQAQSDDVLNKTSKTNSKQKSEKEDQQEEKLSSHDKNLSTQSLPTSEFTENNKKSNKIKNPFSKYVDTRHMSLAYLGHKEIISNSTSLEDVEEIPELLPDECYIANIDDNEFKPQLPFQNKKKRRKHKKSEHEEFCKKENGEFSNTKDKEEDANGSHETSNSICSSRDAVFSKSTNNTFSTTKKTSESTSKLSSIVSNIIAKEKEKEMEKEREDEITNMIGNNNSNNGHGNTNSTTRDISEIQSKEKIKENEISHNRNDSINSDSTCSCCKSSTLSDSDGDEDDDEDDDNLPNLLQSEEYRTNFLKRRFQKAVRRVHMLNRWKSYTIGHHAYDRASIG</sequence>
<feature type="compositionally biased region" description="Basic and acidic residues" evidence="3">
    <location>
        <begin position="515"/>
        <end position="540"/>
    </location>
</feature>
<protein>
    <submittedName>
        <fullName evidence="6">Pkinase-domain-containing protein</fullName>
    </submittedName>
</protein>
<feature type="compositionally biased region" description="Polar residues" evidence="3">
    <location>
        <begin position="276"/>
        <end position="295"/>
    </location>
</feature>
<dbReference type="Pfam" id="PF00069">
    <property type="entry name" value="Pkinase"/>
    <property type="match status" value="1"/>
</dbReference>
<feature type="compositionally biased region" description="Low complexity" evidence="3">
    <location>
        <begin position="648"/>
        <end position="662"/>
    </location>
</feature>
<keyword evidence="6" id="KW-0418">Kinase</keyword>
<dbReference type="GO" id="GO:0005524">
    <property type="term" value="F:ATP binding"/>
    <property type="evidence" value="ECO:0007669"/>
    <property type="project" value="UniProtKB-KW"/>
</dbReference>
<name>A0A1Y2AMJ4_9FUNG</name>
<dbReference type="InterPro" id="IPR011009">
    <property type="entry name" value="Kinase-like_dom_sf"/>
</dbReference>
<keyword evidence="6" id="KW-0808">Transferase</keyword>
<accession>A0A1Y2AMJ4</accession>
<feature type="compositionally biased region" description="Basic and acidic residues" evidence="3">
    <location>
        <begin position="404"/>
        <end position="422"/>
    </location>
</feature>
<dbReference type="InterPro" id="IPR000719">
    <property type="entry name" value="Prot_kinase_dom"/>
</dbReference>
<feature type="compositionally biased region" description="Low complexity" evidence="3">
    <location>
        <begin position="606"/>
        <end position="621"/>
    </location>
</feature>
<evidence type="ECO:0000256" key="1">
    <source>
        <dbReference type="ARBA" id="ARBA00022741"/>
    </source>
</evidence>
<feature type="transmembrane region" description="Helical" evidence="4">
    <location>
        <begin position="146"/>
        <end position="166"/>
    </location>
</feature>
<dbReference type="GO" id="GO:0004672">
    <property type="term" value="F:protein kinase activity"/>
    <property type="evidence" value="ECO:0007669"/>
    <property type="project" value="InterPro"/>
</dbReference>
<keyword evidence="4" id="KW-1133">Transmembrane helix</keyword>
<dbReference type="FunFam" id="1.10.510.10:FF:000571">
    <property type="entry name" value="Maternal embryonic leucine zipper kinase"/>
    <property type="match status" value="1"/>
</dbReference>
<dbReference type="CDD" id="cd05117">
    <property type="entry name" value="STKc_CAMK"/>
    <property type="match status" value="1"/>
</dbReference>
<feature type="compositionally biased region" description="Basic residues" evidence="3">
    <location>
        <begin position="505"/>
        <end position="514"/>
    </location>
</feature>
<evidence type="ECO:0000313" key="6">
    <source>
        <dbReference type="EMBL" id="ORY23165.1"/>
    </source>
</evidence>
<evidence type="ECO:0000256" key="4">
    <source>
        <dbReference type="SAM" id="Phobius"/>
    </source>
</evidence>
<evidence type="ECO:0000313" key="7">
    <source>
        <dbReference type="Proteomes" id="UP000193920"/>
    </source>
</evidence>
<comment type="caution">
    <text evidence="6">The sequence shown here is derived from an EMBL/GenBank/DDBJ whole genome shotgun (WGS) entry which is preliminary data.</text>
</comment>
<evidence type="ECO:0000259" key="5">
    <source>
        <dbReference type="PROSITE" id="PS50011"/>
    </source>
</evidence>
<evidence type="ECO:0000256" key="2">
    <source>
        <dbReference type="ARBA" id="ARBA00022840"/>
    </source>
</evidence>
<dbReference type="PROSITE" id="PS50011">
    <property type="entry name" value="PROTEIN_KINASE_DOM"/>
    <property type="match status" value="1"/>
</dbReference>
<dbReference type="Gene3D" id="1.10.510.10">
    <property type="entry name" value="Transferase(Phosphotransferase) domain 1"/>
    <property type="match status" value="1"/>
</dbReference>
<feature type="compositionally biased region" description="Acidic residues" evidence="3">
    <location>
        <begin position="663"/>
        <end position="675"/>
    </location>
</feature>
<gene>
    <name evidence="6" type="ORF">LY90DRAFT_124922</name>
</gene>
<feature type="region of interest" description="Disordered" evidence="3">
    <location>
        <begin position="603"/>
        <end position="678"/>
    </location>
</feature>
<dbReference type="AlphaFoldDB" id="A0A1Y2AMJ4"/>
<feature type="compositionally biased region" description="Basic and acidic residues" evidence="3">
    <location>
        <begin position="623"/>
        <end position="643"/>
    </location>
</feature>
<dbReference type="Proteomes" id="UP000193920">
    <property type="component" value="Unassembled WGS sequence"/>
</dbReference>
<feature type="compositionally biased region" description="Polar residues" evidence="3">
    <location>
        <begin position="423"/>
        <end position="434"/>
    </location>
</feature>
<dbReference type="PANTHER" id="PTHR24347">
    <property type="entry name" value="SERINE/THREONINE-PROTEIN KINASE"/>
    <property type="match status" value="1"/>
</dbReference>
<dbReference type="OrthoDB" id="2154111at2759"/>
<dbReference type="EMBL" id="MCOG01000237">
    <property type="protein sequence ID" value="ORY23165.1"/>
    <property type="molecule type" value="Genomic_DNA"/>
</dbReference>
<dbReference type="SMART" id="SM00220">
    <property type="entry name" value="S_TKc"/>
    <property type="match status" value="1"/>
</dbReference>